<feature type="repeat" description="TPR" evidence="1">
    <location>
        <begin position="1732"/>
        <end position="1765"/>
    </location>
</feature>
<feature type="repeat" description="TPR" evidence="1">
    <location>
        <begin position="2754"/>
        <end position="2787"/>
    </location>
</feature>
<feature type="repeat" description="TPR" evidence="1">
    <location>
        <begin position="7259"/>
        <end position="7292"/>
    </location>
</feature>
<evidence type="ECO:0000313" key="5">
    <source>
        <dbReference type="Proteomes" id="UP000838412"/>
    </source>
</evidence>
<feature type="repeat" description="TPR" evidence="1">
    <location>
        <begin position="820"/>
        <end position="853"/>
    </location>
</feature>
<dbReference type="PROSITE" id="PS50293">
    <property type="entry name" value="TPR_REGION"/>
    <property type="match status" value="5"/>
</dbReference>
<keyword evidence="1" id="KW-0802">TPR repeat</keyword>
<feature type="region of interest" description="Disordered" evidence="2">
    <location>
        <begin position="3632"/>
        <end position="3653"/>
    </location>
</feature>
<feature type="compositionally biased region" description="Polar residues" evidence="2">
    <location>
        <begin position="4115"/>
        <end position="4125"/>
    </location>
</feature>
<organism evidence="4 5">
    <name type="scientific">Branchiostoma lanceolatum</name>
    <name type="common">Common lancelet</name>
    <name type="synonym">Amphioxus lanceolatum</name>
    <dbReference type="NCBI Taxonomy" id="7740"/>
    <lineage>
        <taxon>Eukaryota</taxon>
        <taxon>Metazoa</taxon>
        <taxon>Chordata</taxon>
        <taxon>Cephalochordata</taxon>
        <taxon>Leptocardii</taxon>
        <taxon>Amphioxiformes</taxon>
        <taxon>Branchiostomatidae</taxon>
        <taxon>Branchiostoma</taxon>
    </lineage>
</organism>
<dbReference type="SUPFAM" id="SSF81901">
    <property type="entry name" value="HCP-like"/>
    <property type="match status" value="4"/>
</dbReference>
<dbReference type="PROSITE" id="PS50005">
    <property type="entry name" value="TPR"/>
    <property type="match status" value="27"/>
</dbReference>
<feature type="repeat" description="TPR" evidence="1">
    <location>
        <begin position="2673"/>
        <end position="2706"/>
    </location>
</feature>
<dbReference type="SMART" id="SM00671">
    <property type="entry name" value="SEL1"/>
    <property type="match status" value="13"/>
</dbReference>
<keyword evidence="5" id="KW-1185">Reference proteome</keyword>
<feature type="repeat" description="TPR" evidence="1">
    <location>
        <begin position="644"/>
        <end position="677"/>
    </location>
</feature>
<dbReference type="Pfam" id="PF13424">
    <property type="entry name" value="TPR_12"/>
    <property type="match status" value="18"/>
</dbReference>
<dbReference type="SUPFAM" id="SSF48452">
    <property type="entry name" value="TPR-like"/>
    <property type="match status" value="8"/>
</dbReference>
<feature type="repeat" description="TPR" evidence="1">
    <location>
        <begin position="6907"/>
        <end position="6940"/>
    </location>
</feature>
<dbReference type="GO" id="GO:0008773">
    <property type="term" value="F:[protein-PII] uridylyltransferase activity"/>
    <property type="evidence" value="ECO:0007669"/>
    <property type="project" value="InterPro"/>
</dbReference>
<sequence>MSNMLRVAGTLLPVDVQCRRFVTANRYDLAETGYGRALLAAMSDMDRLQEVEVLKSLGDLNVEKERLYKTEASRNLERGLNLYRAALLRCEDPGEGESLQHRVKLAEKLRQKTPIAGSTRDIEIDSVPRTLEIFQDLDKKRGNGGNMDFILNGYNKILVEGIADRNRLLEVEAMKSLGDLNLKRGRDLKEPRHLTKATALYSTALERCDDPHGKAVLTHRLLHAAKVRKHLQQMILKGKKANRWLPTGPKMATSTISQGDKLTTASNLSVYTEQLQEGCRALQTGDLDTAEHHFAAALKAVHVKDPNSDQYKEEAEPLCRLSDVHLKRGIQSKDGSDFTKAAALCNAALVRSRPEDRDAIKQTIARTGQLFVEHVLVIDNTENVDDIEKHKLVLKKDREFVERKMKQIKQQIDPYSLDDDDPKIRKLEKQRAEAIKALFQAIVQQRKTFITGLVEECMEVMGPPPCKYAMIGLGSQATGLVTPYSDLEFAILVAKETERNLAYFRNLTHYLHFKVINLGETILPAMAIKSLNNFSSDDPLGNWFYDSVTPRGFAFDGAMPHACTIWENLGDYNKAISYSEQSLQMMRSIYGEDTAHENTAASLGNLGTAWSARGDHRKAVGYYEQSLQMRRSIYGENNAHPVISGLLNNLGNAWVNLDDHTKAVSYYERSLQMRRIIYGEDTAHPDIAMSLNNLGTALSKVGDHRKAASNFEQAIQMYRSIYGADSAHPDIAKSLQNFGNTWGELGDYRKAINFNEQSQQMTRLIYGETTEHPDIANLLNGFGSDWWKLGDHRKAFSYYEQSLQMYRSIYGENTAHPQIAKTLSNLGSALGDLGDNRKAVSYYEQALQMMRSFYGETTAHIDIAKSLNSLAVTWSDLGDHRKAISYHKQSLQIKRSIYGNGTAHPEVALSLNNIGNAWCSLGDYRKAIGYHEQSLQMRRSIYGEDTAHPDICQSLNNLGFLWQEVGEHRKAIGYYEQSLQKRICIYGEDTAHPDIARSLHNLGSTWCSLGDSRKAIDYHEQALQMRRSIYGENTAHPAMAASLALGRLLASTERLMSNMLRVAGTLFPVDVQCRRFVTANRYDLAETGYGRALLAAMSDMHRLQEVEVLKSLGDLNVEKGRLYKTEASQNLERGLNLYRAALLRCEDPGEGESLQHRVKLAEKVIRQKTPKAGSTSATSIDNVVRTSEIFQGLDKAWAKSGHMDSILDGYTKILIEGISGKNRLLEVEAIKSLGDVNLKKGRNVKEPRHLTKATALYSTALERCDDPHGKTVLTHRLLHAAKVRKHLQQITLMGNKANKWLPTGPKMATLTISQGDKLTTACNLSEYTDQLQEGCRALQTGDLNTAERNFAAALRAVHVKDPNTDQYKEEAEPLCRLSDVHLKRGMQSKDGSDFTKAAALCNAALVRSKTEDREAIKQTIARTGQLLVQHVLGIDNAENVDDIEKHKLVLKKDREFVERKMKQIEQQIDPYSLDDDDPKIREAEKQRAEAIRALCETIVQQRRTFIADLVEECMEVMGPPPCKYAMIGLGSQATGLVTPYSDLEFAILIEEETGNNVEYFRNLTHYLHLKIINLGETILPAMAIKSLNDFSSDDPLKDWFYDSVTPRGFSFDGAMPHACKTPLGRGTTFELIHTPSEMTKIMHGDLSLHLKKGYHLASILGNVRLITGEQGLADPTTIWETIQKMHNNGVINSENAHHLTVLVSILAELRLRTYINNRGQVENIDTAHPYIADSLENLGLAWSCLGEHRKAISNYEQSLQMNRSIHGETTAHHDIAEILNMLGVAWRDLGDYRKAVTYFERSLEILKIVYGRRVNICRSFAKSLLSFAAGYPHLDSKLPDVKPVTHTRLTSHTATPSVICNLCILTILITMSNMLRVAGTLLPVDVQCRRFVTANRYDLAETGYGRALLAAMSYMDRLQEVEVLKSLGDLNVEKGRLYKTEASRNLERGLNLYRAALLRCEDPGEGESLQHRVKLAEKLRQKTAIPGSTSDTKFNSVVRTSKIFQDLDKKRANSGHMDSILDGYTEILVEGIGEENNLLEVEAIKSLGDVNLQRGRDLKEPRHLTKATALYSTALERCDDPHGKTVLTHRLLHAAKVRKDMQEVRRRYAAHLQKGDEAVQREDLDSAEQHFAAALRIVHVRDPTAQQFNKEVPPLHKLGDVYCRRGCQTGDGGDFVKAAALYQAAVARSNVFNKALEDNVKKSEVLFLKHVLKMDRKGNKHDAVKHKKQLIHIRNQIKQEMETIDKELNPYILDEKSQLAREIEAKRADAVRQLFKKIAEDRKGFIGQLVDECITVMGPPPCKYALIGLGSQATGLVTPYSDLEFAILVEEENKANVAYFRRLTHYLHLKVVNLGETILPALGIKSLNDFYSDNPLDNWYYDSVTPRGFAFDGSMPKASKTPLGRQGTSTEPPSELIRTPKNMAGIFERDASVYLKEGYHLASVLRNACLLTGQQSLVGDYADIVAETLRARGGDMAQHLAKQTINENLANADEQRPTALLFDVKKQIYRFPSVAVDCLALSSNIVPTTVWGTIANMKDRKVISAENAHHLKVLVSISAELRLRTYIANGGQKENLSALSAMPTLQDQTKALQKVFYISDINQLFRYYFTAIPLKKVLSNVPFQLGCIQEGTALYENSLVEQGEMYHTLGYEKEAIECWEKALHQGADVTTKALLMPRLGLAWQNLGEHKKAIDLFARTLLLSTNHSDVAMLLIRIGSSWHDLGQYDKAVDHIKKALARYRRVDGQNTENEAVAIALSSLGLAFQKSGDHRQALEYFEKTLKMSRRIYGASHPNIATSLHNIGLVWIDKGDYQRAIRFFEQALQLRNTLYGQNSAHHDMAVSFAALGTAWHAFGNPHKAISYKELALNMYRTVYGETHPMVASSLSNLGASWIYQDKKQALVYLQQGLEITRSVFGNAHPNTASALNNIGSVWWNSGENEKAFGCYEAALHIFRRIHGQRSPHSDIATTLYNLGTAWDKRGDHRKAMNCYKEALQMFKLMFGPVHAEIANILTNMGGSCNEMGNHGEARRYLEQSLEMSKNIYGSETPHPRITPSVICNLCIITSLITMSNMLRVAGTLLPVDVQCRRFVTANRYDLAETGYGRALLAAMSDMDRLQEVEVLKSLGDLNVEKGRLENIELSQNLERGLNLYRAALLRCEDPGEGESLQHRVKLAEKLRQKTVIFASNRDTNIDPVVRTSEIFQDLDKTWTNGGNMDSMLDGYTKILVDGIMERNNLLIVEAIKSLGDVNLKRGRDLKEPRHLTKATALYSTALERCDDPHGKTVLTHRLLHAAKVRKDMQEVRRRMTMKDKTTNKWLSTRPNKATSSISQGHNLITEDTLRQYKAHLQKGDEAVQRGDLNSAEQHFAAALRIVHVRDPTAQQFKKEVSPLQKLGDVYCRRGCQTGDGGDFVKAAALYQAAVARSNVFNKTLEDNVKETEVLFLKHVLKNDQNGNEHDTVKHKKQLIAIRNQIKQEMETIDQGLNPYIIDDRSQLAREIEAKRADAVRQLFEKIAEDRKEFIGRLVDECIAVMGSPPCKYALIGLGSQATGLVTPYSDLEFAILIEKENKANVAYFRRLTHYLHLKVVNLGETILPALGIKSLNDFYSDNPLDNWYYDSVTARGFAFDGSMPKASKTPLGRQGTETEPPSDLIRTPKNMAGIFERDASVYLKEGYHLANVLRNACLLTGQQSLVGDYADIVAETLRARGGDMAQHLAKQTINENLANADEQRPTAVLFDVKKQIYRFPSVAVDCLALSSNIVPTTVWGTIENMKDRKVVNAENAHHLKVVVSISAELRLRTYIANGGQKENLSALSAMPTLQDQTKALQKVFYISDINQLFRYYFTAIPLKKTSSVICNLCILTILITMSNMLRVAGTLLPVDVQCRRFVTANRYDLAETGYGRALLAAMSDMDRLQEVEVLKSLGDLNVEKGRLYKTKASRNLERGLNLYRAALLQCEDPGEGESLQHRVKLAEKLRQKTPTAGSTRDTKIDSVVRTSEIFQDLDKTRANGGHMDSILDGYMEILVKGIAEGKRLLEVEAIKSLGDVNLKRGRDLKEPRHFAKATALYSTALERCDDPHGKTVLTHRLLHAAKNMIEIRRRLTMNSKKTNRLLSTGHSKVTSTVPQGHDLPAGDTSRQHKQQMKKGDEAVKRNDLDSAEQHFAAALKLVHVRDPTVLQYEKEVAPLHKLGDVYCRRGCQTGDGGDFVKAAALYQAAVAREIEAKRADAVRQLFEKIAEDRREFIGRLVDKCIAVMGPPPCKYALIGLGSQATGLVTPYSDLEFAILVEEENEANVAYFRRMTHYLHLKVVNLGETILPALGIKSLNDFYSDDPLDNWFYDSVTPRGFAFDGSMPKASKTPLGRQGTSTEPSSELIRTPRNMAGILEKDASVYLKEGYHLAGVLRNVCLISGEQKLVDDYAIIVAETLKERGGIKAQQLAKETIRENFENLQNVGPTATLLDVKKEIYRFPSLAVDWLALVSNIVPTTVWKTVEEMEARNVVSAENAHHLKVLVSISAELRLRTYIANGGQKENLSALSAMTTSQDKSIYQTNDLQKALTMYRTVHGMTTDHIDIASTLHNVGLGLYGKGDFKESVRFYEQALQMRKSLYGQSTAHGDIAVSLSSLGGAWHALGNPRKAIKYRELALQMYKAINGETAAHPDIARVLSFLAASWNYLDKSRAINYAQQALAMRKTLGYEHDVTANALNNLGSICWEQGKHQEAIIHYEEALTIYRSIHGESTPHHQIALALNNLGTVYVKMGHLRKAESYFNQAIQMYRTVHGPNTKHADIALCLNNLGAGLNELGDHRNALGHLQQALEMYEIVLGPGAAHTKIVDTLINMTSAWLGLGDYSKASYYLEQAAQMRKVIYGIPLSTLPHYVANERRLWTPFCYLDIITSLVAMSTMLRVAGTLLPVDVQCRRFVTANRYDLAETGYGRALLAAMSDMDRLQEVEVLKSLGDLNVEKGRLYKTEASRNLKRGLNLYRAALLRCEDPGEGESLQHRVKLAEKLRQKTPITGSPSDTNIDTIVRTSEIFQDLDNKRASGGHMDSILDGYSEILVEGIAEESKLLETEAIKSLGDVNLKRGRDLKESRHLTKATALYSTALERCNDPHGITVLTHRLLHAAKVRRGVAERMRRASRLSKKTSITLSTGPAVVNVTTSNTPQGHDLSTADDSRQFAAHLQKGDEAVQRGDLNSAEQHFAAALRIVHVRDPTGLQYAKEVSPLHKLGDVYCRRGCQTGDGGDFVKAAALYQAAVARSGDERLRGNLRKAVRETEILFLKFALATTDSKSGDSTREHKLNLREMRDKIRQEMETINKELNPYMHDEESQLAREIEAKRADAVRKLFEKIAEDRREFIGQLVDECIAVMGPPPCKYALIGLGSQATGLVTPYSDLEFAFLVEEENEENVTYFRRLTHYLHLKVVNLGETILPALGIKSLNDFYSDDPLNNWFFDSVIPRGFAFDGSMPKASKTPLGRQDTEPPSELIHTPRNMAKILETDVFVYLKKGYHLAGVLRNVCLITGEQRLVDDYVGIVVKTLQTHDGEMAQKLAKEIVRENFTKSQAQRPTAVLLDVKKQIYRFPSLAVDCLGLRSNIVPSTVWQTIEDMEAKEVISAENAHHLKVLVSISAELRLRAYIANGGQKENLSALSATMMSQGQSHEQTSELQRVFYISDINQLLRYYFTAIPLNHFLSNEPPFPTTKTCPTLFDNSPVVKGDMYIELGHNQEALKCYGKVRADTVDVLVMVGVISNSGAVWQSLGDHTKAIKLFKQALQMCQRLYAPNIEHPDIATSLVKLGSAYYDSADYSTAVSYFENGLAMYRKVYGQDTAYSDIVHCGTTDALTLLGLSFEKVGNYEKALEHFKQTLEMHQRVYGMKVYGMNANHRDIATAYHNIGLVWISKGDYKKAISFLEKGLRMRNTLYGQNTAHPDIAVSLSVVGTAWHKLGEHQIAINYKELALKTYRVLHGETAIHPDIAHALTELAASWKNLDKNKATIYGQQALEMRRRLHGDAHDATAGALNIVGSIYWNSGEYEESIRFYKEALQILRTVYGPNTPHIAIAQTLNNLGTAWSCLDDHKKAITFYEEALQMDKAIHGPSTAHPDIAEVLDNIGGAYIKLHDHRKALGYHQQSLQMLQTIYGTDTTHPRIAPRKQMVNMLRLMTVKLMSNILSVAGTLLPVDVQCRRFVAANRYDLAETGYGRALLAAMSDMDRLQEVEVLKSLGDLDVEKGRLYKTEASRNLERGLNLYRAALLWCKDPGEGESLQHRVKLAEKLRQKTPIAGSTRDIEIDSVARTLEIFQDLDKKRGNGGNMDFILNGYTKILVEGIADRNRLLEVEAMKSLGDLNLKRGRDLEEPRHLTKATALYSTALERCGDPHGKTVLTHRLLHAAKVRKHLQQMILKGKKANTWLPTGPKMATSTISQGDKLTTSSNLSVYTEQLQEGCRTLQTGDLDTAEQLQEGYRALQTGDLDTAEQHFAAALKAVHVKDPNTDQYKKEVEPLCRLSDVHLKRGMQSKDGSDFTKAAALCNAALVRSRTEDREAIKQTIARTGQLFVEHVLGIDNTENVDDIVKHKLVLKKDREFVERKMKQIEQQIDPYSLDDDDPKIRKVEKQRAEAIKALFQAIVQQRKTFITGLVEECMEVMGPPPCKYAMIGLGSQATGLVTPYSDLEFAILVAKETERNLAYFRNLTYYLHLKVINLGETILPAMAIKSLNDFSSDDPLDNWFYDSVTMRGFAFDGAMPHALSCWAMLNNIQPTTIWETIQKMNTNGVINSENAHHLMALVSISAELRLRTYMNNRGQVENMSGLSSMSANTDIGEKLEKIFYISDTKQLMRYHYTAIPLKAFISQSKLSTGPSILFDNSSKLQREVYKSLCEYGKAKSCAEEALKTDLSTYGKGTEHPEIAKSLGHLGTIWENLGDYSKAISYSEQSLQMMRSIYGEDTAHENTAASLGNLGTAWSARGDHRKAVGYYEQSLQMRRSIYGENNAHPVISGLLNNLGNAWVNLDDHTKAVSYYERSLQMRRIIYGEDTAHPDIAMSLNNLGTALSKVGDHRKAASNFEQAIQMYRSIYGADSAHPDIAKSLQNFGGTWGELGDYRKAINFNEQSLQMTRLIYGETTEHPDIANLLNGFGSDWWKLGDHRKAFSYYEQSLQMYRSIYGENTAHPQIAKTLSNLGSALGDLGDNRKAVSYYEQALQMMRSFYGETTAHINIAMSLNSLAVTWSDLGDHRKAISYHKQSLQIKRSIYGEDTAHPEVALSLNNMGNAWFSLGDFRKAISYHEQSLQMRRSIYGDDTAHPDICQSLNILGVICNVLGDYRKALGYHEQALQMRICIYGEDTAHPKIARSLFNLGMAWRGLGDYRKAIGYHEEALQMRLSIYGENSAHPDIADSLELGRLLASTEKP</sequence>
<evidence type="ECO:0000259" key="3">
    <source>
        <dbReference type="Pfam" id="PF03445"/>
    </source>
</evidence>
<feature type="region of interest" description="Disordered" evidence="2">
    <location>
        <begin position="2398"/>
        <end position="2417"/>
    </location>
</feature>
<dbReference type="Gene3D" id="1.25.40.10">
    <property type="entry name" value="Tetratricopeptide repeat domain"/>
    <property type="match status" value="17"/>
</dbReference>
<feature type="repeat" description="TPR" evidence="1">
    <location>
        <begin position="7347"/>
        <end position="7380"/>
    </location>
</feature>
<evidence type="ECO:0000256" key="2">
    <source>
        <dbReference type="SAM" id="MobiDB-lite"/>
    </source>
</evidence>
<dbReference type="InterPro" id="IPR006597">
    <property type="entry name" value="Sel1-like"/>
</dbReference>
<feature type="domain" description="Protein-PII uridylyltransferase N-terminal" evidence="3">
    <location>
        <begin position="2259"/>
        <end position="2355"/>
    </location>
</feature>
<feature type="domain" description="Protein-PII uridylyltransferase N-terminal" evidence="3">
    <location>
        <begin position="1486"/>
        <end position="1575"/>
    </location>
</feature>
<dbReference type="OrthoDB" id="9991317at2759"/>
<feature type="repeat" description="TPR" evidence="1">
    <location>
        <begin position="5840"/>
        <end position="5873"/>
    </location>
</feature>
<feature type="repeat" description="TPR" evidence="1">
    <location>
        <begin position="4703"/>
        <end position="4736"/>
    </location>
</feature>
<feature type="repeat" description="TPR" evidence="1">
    <location>
        <begin position="7171"/>
        <end position="7204"/>
    </location>
</feature>
<protein>
    <submittedName>
        <fullName evidence="4">TTC28 protein</fullName>
    </submittedName>
</protein>
<dbReference type="EMBL" id="OV696693">
    <property type="protein sequence ID" value="CAH1272778.1"/>
    <property type="molecule type" value="Genomic_DNA"/>
</dbReference>
<dbReference type="Pfam" id="PF03445">
    <property type="entry name" value="DUF294"/>
    <property type="match status" value="4"/>
</dbReference>
<feature type="region of interest" description="Disordered" evidence="2">
    <location>
        <begin position="4115"/>
        <end position="4147"/>
    </location>
</feature>
<feature type="repeat" description="TPR" evidence="1">
    <location>
        <begin position="7039"/>
        <end position="7072"/>
    </location>
</feature>
<feature type="repeat" description="TPR" evidence="1">
    <location>
        <begin position="600"/>
        <end position="633"/>
    </location>
</feature>
<dbReference type="Proteomes" id="UP000838412">
    <property type="component" value="Chromosome 8"/>
</dbReference>
<feature type="repeat" description="TPR" evidence="1">
    <location>
        <begin position="996"/>
        <end position="1029"/>
    </location>
</feature>
<dbReference type="PANTHER" id="PTHR19959:SF119">
    <property type="entry name" value="FUNGAL LIPASE-LIKE DOMAIN-CONTAINING PROTEIN"/>
    <property type="match status" value="1"/>
</dbReference>
<feature type="repeat" description="TPR" evidence="1">
    <location>
        <begin position="6951"/>
        <end position="6984"/>
    </location>
</feature>
<feature type="repeat" description="TPR" evidence="1">
    <location>
        <begin position="4575"/>
        <end position="4608"/>
    </location>
</feature>
<feature type="repeat" description="TPR" evidence="1">
    <location>
        <begin position="5791"/>
        <end position="5824"/>
    </location>
</feature>
<feature type="domain" description="Protein-PII uridylyltransferase N-terminal" evidence="3">
    <location>
        <begin position="4228"/>
        <end position="4313"/>
    </location>
</feature>
<dbReference type="Pfam" id="PF13374">
    <property type="entry name" value="TPR_10"/>
    <property type="match status" value="3"/>
</dbReference>
<reference evidence="4" key="1">
    <citation type="submission" date="2022-01" db="EMBL/GenBank/DDBJ databases">
        <authorList>
            <person name="Braso-Vives M."/>
        </authorList>
    </citation>
    <scope>NUCLEOTIDE SEQUENCE</scope>
</reference>
<feature type="repeat" description="TPR" evidence="1">
    <location>
        <begin position="2967"/>
        <end position="3000"/>
    </location>
</feature>
<dbReference type="PANTHER" id="PTHR19959">
    <property type="entry name" value="KINESIN LIGHT CHAIN"/>
    <property type="match status" value="1"/>
</dbReference>
<feature type="repeat" description="TPR" evidence="1">
    <location>
        <begin position="6018"/>
        <end position="6051"/>
    </location>
</feature>
<feature type="repeat" description="TPR" evidence="1">
    <location>
        <begin position="6062"/>
        <end position="6095"/>
    </location>
</feature>
<dbReference type="InterPro" id="IPR011990">
    <property type="entry name" value="TPR-like_helical_dom_sf"/>
</dbReference>
<dbReference type="InterPro" id="IPR019734">
    <property type="entry name" value="TPR_rpt"/>
</dbReference>
<feature type="repeat" description="TPR" evidence="1">
    <location>
        <begin position="1776"/>
        <end position="1809"/>
    </location>
</feature>
<feature type="domain" description="Protein-PII uridylyltransferase N-terminal" evidence="3">
    <location>
        <begin position="3493"/>
        <end position="3590"/>
    </location>
</feature>
<feature type="region of interest" description="Disordered" evidence="2">
    <location>
        <begin position="4353"/>
        <end position="4373"/>
    </location>
</feature>
<evidence type="ECO:0000313" key="4">
    <source>
        <dbReference type="EMBL" id="CAH1272778.1"/>
    </source>
</evidence>
<dbReference type="SMART" id="SM00028">
    <property type="entry name" value="TPR"/>
    <property type="match status" value="59"/>
</dbReference>
<gene>
    <name evidence="4" type="primary">TTC28</name>
    <name evidence="4" type="ORF">BLAG_LOCUS24335</name>
</gene>
<name>A0A8K0ADK3_BRALA</name>
<feature type="repeat" description="TPR" evidence="1">
    <location>
        <begin position="688"/>
        <end position="721"/>
    </location>
</feature>
<feature type="repeat" description="TPR" evidence="1">
    <location>
        <begin position="2796"/>
        <end position="2829"/>
    </location>
</feature>
<dbReference type="InterPro" id="IPR005105">
    <property type="entry name" value="GlnD_Uridyltrans_N"/>
</dbReference>
<evidence type="ECO:0000256" key="1">
    <source>
        <dbReference type="PROSITE-ProRule" id="PRU00339"/>
    </source>
</evidence>
<feature type="repeat" description="TPR" evidence="1">
    <location>
        <begin position="6995"/>
        <end position="7028"/>
    </location>
</feature>
<feature type="repeat" description="TPR" evidence="1">
    <location>
        <begin position="5889"/>
        <end position="5922"/>
    </location>
</feature>
<feature type="repeat" description="TPR" evidence="1">
    <location>
        <begin position="4747"/>
        <end position="4780"/>
    </location>
</feature>
<accession>A0A8K0ADK3</accession>
<feature type="repeat" description="TPR" evidence="1">
    <location>
        <begin position="2710"/>
        <end position="2743"/>
    </location>
</feature>
<proteinExistence type="predicted"/>